<proteinExistence type="predicted"/>
<dbReference type="InterPro" id="IPR036866">
    <property type="entry name" value="RibonucZ/Hydroxyglut_hydro"/>
</dbReference>
<feature type="domain" description="Metallo-beta-lactamase" evidence="2">
    <location>
        <begin position="24"/>
        <end position="188"/>
    </location>
</feature>
<accession>K1E6T9</accession>
<comment type="caution">
    <text evidence="3">The sequence shown here is derived from an EMBL/GenBank/DDBJ whole genome shotgun (WGS) entry which is preliminary data.</text>
</comment>
<evidence type="ECO:0000313" key="3">
    <source>
        <dbReference type="EMBL" id="EKA61157.1"/>
    </source>
</evidence>
<protein>
    <submittedName>
        <fullName evidence="3">Hydrolase</fullName>
    </submittedName>
</protein>
<evidence type="ECO:0000313" key="4">
    <source>
        <dbReference type="Proteomes" id="UP000004474"/>
    </source>
</evidence>
<feature type="region of interest" description="Disordered" evidence="1">
    <location>
        <begin position="183"/>
        <end position="308"/>
    </location>
</feature>
<dbReference type="SMART" id="SM00849">
    <property type="entry name" value="Lactamase_B"/>
    <property type="match status" value="1"/>
</dbReference>
<dbReference type="SUPFAM" id="SSF56281">
    <property type="entry name" value="Metallo-hydrolase/oxidoreductase"/>
    <property type="match status" value="1"/>
</dbReference>
<feature type="compositionally biased region" description="Basic residues" evidence="1">
    <location>
        <begin position="295"/>
        <end position="308"/>
    </location>
</feature>
<sequence length="308" mass="32045">MTARIERVVTSGVFELDGGSWEVDNNVWIVGDDTEVIVIDAGHEAAPILAAVGGRTVKAIVCTHAHNDHVNAAAQVAEATGAPILVHPDEAPLWQMTYPDRAPDGALAHGQVITVAGTDLTVLHTPGHAPGACCLHAPELGALFSGDTLFQGGPGATGRSYSDFPTIVESIRDTLLTLPSETVVHTGHGDDTTIAAEAPPRAGVARPGALSRRVRPRVLGSRPSRASPSRRWRRGRPATGSPRPGSRRPPRGQGSPCRGPGRTGSAGRWRRPGRAARGSPRAGRPAATSGTSSPRGRRARRARSSGGA</sequence>
<dbReference type="PANTHER" id="PTHR46233:SF4">
    <property type="entry name" value="METALLO-BETA-LACTAMASE DOMAIN-CONTAINING PROTEIN"/>
    <property type="match status" value="1"/>
</dbReference>
<dbReference type="Proteomes" id="UP000004474">
    <property type="component" value="Unassembled WGS sequence"/>
</dbReference>
<dbReference type="AlphaFoldDB" id="K1E6T9"/>
<dbReference type="EMBL" id="ALWX01000039">
    <property type="protein sequence ID" value="EKA61157.1"/>
    <property type="molecule type" value="Genomic_DNA"/>
</dbReference>
<dbReference type="STRING" id="1210046.B277_08789"/>
<dbReference type="GO" id="GO:0016787">
    <property type="term" value="F:hydrolase activity"/>
    <property type="evidence" value="ECO:0007669"/>
    <property type="project" value="UniProtKB-KW"/>
</dbReference>
<dbReference type="Gene3D" id="3.60.15.10">
    <property type="entry name" value="Ribonuclease Z/Hydroxyacylglutathione hydrolase-like"/>
    <property type="match status" value="1"/>
</dbReference>
<gene>
    <name evidence="3" type="ORF">B277_08789</name>
</gene>
<evidence type="ECO:0000259" key="2">
    <source>
        <dbReference type="SMART" id="SM00849"/>
    </source>
</evidence>
<reference evidence="3 4" key="1">
    <citation type="journal article" date="2012" name="J. Bacteriol.">
        <title>Genome Sequence of Janibacter hoylei MTCC8307, Isolated from the Stratospheric Air.</title>
        <authorList>
            <person name="Pawar S.P."/>
            <person name="Dhotre D.P."/>
            <person name="Shetty S.A."/>
            <person name="Chowdhury S.P."/>
            <person name="Chaudhari B.L."/>
            <person name="Shouche Y.S."/>
        </authorList>
    </citation>
    <scope>NUCLEOTIDE SEQUENCE [LARGE SCALE GENOMIC DNA]</scope>
    <source>
        <strain evidence="3 4">PVAS-1</strain>
    </source>
</reference>
<feature type="compositionally biased region" description="Low complexity" evidence="1">
    <location>
        <begin position="195"/>
        <end position="209"/>
    </location>
</feature>
<organism evidence="3 4">
    <name type="scientific">Janibacter hoylei PVAS-1</name>
    <dbReference type="NCBI Taxonomy" id="1210046"/>
    <lineage>
        <taxon>Bacteria</taxon>
        <taxon>Bacillati</taxon>
        <taxon>Actinomycetota</taxon>
        <taxon>Actinomycetes</taxon>
        <taxon>Micrococcales</taxon>
        <taxon>Intrasporangiaceae</taxon>
        <taxon>Janibacter</taxon>
    </lineage>
</organism>
<name>K1E6T9_9MICO</name>
<dbReference type="PANTHER" id="PTHR46233">
    <property type="entry name" value="HYDROXYACYLGLUTATHIONE HYDROLASE GLOC"/>
    <property type="match status" value="1"/>
</dbReference>
<dbReference type="eggNOG" id="COG0491">
    <property type="taxonomic scope" value="Bacteria"/>
</dbReference>
<dbReference type="Pfam" id="PF00753">
    <property type="entry name" value="Lactamase_B"/>
    <property type="match status" value="1"/>
</dbReference>
<keyword evidence="3" id="KW-0378">Hydrolase</keyword>
<dbReference type="CDD" id="cd06262">
    <property type="entry name" value="metallo-hydrolase-like_MBL-fold"/>
    <property type="match status" value="1"/>
</dbReference>
<dbReference type="InterPro" id="IPR051453">
    <property type="entry name" value="MBL_Glyoxalase_II"/>
</dbReference>
<feature type="compositionally biased region" description="Low complexity" evidence="1">
    <location>
        <begin position="251"/>
        <end position="260"/>
    </location>
</feature>
<feature type="compositionally biased region" description="Low complexity" evidence="1">
    <location>
        <begin position="275"/>
        <end position="294"/>
    </location>
</feature>
<evidence type="ECO:0000256" key="1">
    <source>
        <dbReference type="SAM" id="MobiDB-lite"/>
    </source>
</evidence>
<dbReference type="InterPro" id="IPR001279">
    <property type="entry name" value="Metallo-B-lactamas"/>
</dbReference>